<geneLocation type="plasmid" evidence="9">
    <name>CBM2636p</name>
</geneLocation>
<dbReference type="PANTHER" id="PTHR43464">
    <property type="entry name" value="METHYLTRANSFERASE"/>
    <property type="match status" value="1"/>
</dbReference>
<dbReference type="RefSeq" id="WP_012354660.1">
    <property type="nucleotide sequence ID" value="NZ_CBCRZP010000064.1"/>
</dbReference>
<comment type="function">
    <text evidence="1">SAM-utilizing methyltransferase involved in nod factor synthesis.</text>
</comment>
<dbReference type="Gene3D" id="3.40.50.150">
    <property type="entry name" value="Vaccinia Virus protein VP39"/>
    <property type="match status" value="1"/>
</dbReference>
<dbReference type="EMBL" id="OGUU01000018">
    <property type="protein sequence ID" value="SPC25129.1"/>
    <property type="molecule type" value="Genomic_DNA"/>
</dbReference>
<dbReference type="Proteomes" id="UP000257016">
    <property type="component" value="Unassembled WGS sequence"/>
</dbReference>
<evidence type="ECO:0000313" key="11">
    <source>
        <dbReference type="Proteomes" id="UP000257016"/>
    </source>
</evidence>
<gene>
    <name evidence="8" type="primary">nodS</name>
    <name evidence="7" type="ORF">CBM2586_P210007</name>
    <name evidence="6" type="ORF">CBM2589_P210006</name>
    <name evidence="8" type="ORF">CBM2594_P130005</name>
    <name evidence="9" type="ORF">CBM2636_P20162</name>
</gene>
<dbReference type="NCBIfam" id="NF041650">
    <property type="entry name" value="nod_mtase_NodS"/>
    <property type="match status" value="1"/>
</dbReference>
<dbReference type="InterPro" id="IPR029063">
    <property type="entry name" value="SAM-dependent_MTases_sf"/>
</dbReference>
<dbReference type="OMA" id="DANCRRW"/>
<dbReference type="GO" id="GO:0008757">
    <property type="term" value="F:S-adenosylmethionine-dependent methyltransferase activity"/>
    <property type="evidence" value="ECO:0007669"/>
    <property type="project" value="InterPro"/>
</dbReference>
<dbReference type="EMBL" id="OFSN01000041">
    <property type="protein sequence ID" value="SOY77780.1"/>
    <property type="molecule type" value="Genomic_DNA"/>
</dbReference>
<geneLocation type="plasmid" evidence="12">
    <name>cbm2594_p</name>
</geneLocation>
<evidence type="ECO:0000313" key="8">
    <source>
        <dbReference type="EMBL" id="SPC25129.1"/>
    </source>
</evidence>
<protein>
    <recommendedName>
        <fullName evidence="3">Nodulation protein S</fullName>
    </recommendedName>
</protein>
<dbReference type="Proteomes" id="UP000257139">
    <property type="component" value="Plasmid CBM2594_p"/>
</dbReference>
<dbReference type="Proteomes" id="UP000256297">
    <property type="component" value="Plasmid CBM2589_p"/>
</dbReference>
<keyword evidence="9" id="KW-0614">Plasmid</keyword>
<dbReference type="GO" id="GO:0009312">
    <property type="term" value="P:oligosaccharide biosynthetic process"/>
    <property type="evidence" value="ECO:0007669"/>
    <property type="project" value="InterPro"/>
</dbReference>
<keyword evidence="5 8" id="KW-0808">Transferase</keyword>
<organism evidence="8 12">
    <name type="scientific">Cupriavidus taiwanensis</name>
    <dbReference type="NCBI Taxonomy" id="164546"/>
    <lineage>
        <taxon>Bacteria</taxon>
        <taxon>Pseudomonadati</taxon>
        <taxon>Pseudomonadota</taxon>
        <taxon>Betaproteobacteria</taxon>
        <taxon>Burkholderiales</taxon>
        <taxon>Burkholderiaceae</taxon>
        <taxon>Cupriavidus</taxon>
    </lineage>
</organism>
<comment type="similarity">
    <text evidence="2">Belongs to the NodS family.</text>
</comment>
<accession>A0A375CRC9</accession>
<evidence type="ECO:0000313" key="12">
    <source>
        <dbReference type="Proteomes" id="UP000257139"/>
    </source>
</evidence>
<dbReference type="GO" id="GO:0032259">
    <property type="term" value="P:methylation"/>
    <property type="evidence" value="ECO:0007669"/>
    <property type="project" value="UniProtKB-KW"/>
</dbReference>
<dbReference type="EMBL" id="LT984815">
    <property type="protein sequence ID" value="SPD69475.1"/>
    <property type="molecule type" value="Genomic_DNA"/>
</dbReference>
<dbReference type="Proteomes" id="UP000254259">
    <property type="component" value="Plasmid CBM2636p"/>
</dbReference>
<evidence type="ECO:0000256" key="5">
    <source>
        <dbReference type="ARBA" id="ARBA00022679"/>
    </source>
</evidence>
<dbReference type="PANTHER" id="PTHR43464:SF49">
    <property type="entry name" value="TELLURITE METHYLTRANSFERASE"/>
    <property type="match status" value="1"/>
</dbReference>
<dbReference type="SUPFAM" id="SSF53335">
    <property type="entry name" value="S-adenosyl-L-methionine-dependent methyltransferases"/>
    <property type="match status" value="1"/>
</dbReference>
<name>A0A375CRC9_9BURK</name>
<dbReference type="GeneID" id="31819332"/>
<reference evidence="10 11" key="1">
    <citation type="submission" date="2018-01" db="EMBL/GenBank/DDBJ databases">
        <authorList>
            <person name="Clerissi C."/>
        </authorList>
    </citation>
    <scope>NUCLEOTIDE SEQUENCE [LARGE SCALE GENOMIC DNA]</scope>
    <source>
        <strain evidence="7">Cupriavidus taiwanensis LMG 19430</strain>
        <strain evidence="6">Cupriavidus taiwanensis STM 3521</strain>
        <strain evidence="8">Cupriavidus taiwanensis STM 6021</strain>
        <strain evidence="9">Cupriavidus taiwanensis SWF 66322</strain>
        <plasmid evidence="11">cbm2586_p</plasmid>
        <plasmid evidence="12">cbm2594_p</plasmid>
        <plasmid evidence="9">CBM2636p</plasmid>
        <plasmid evidence="10">cbm2636p</plasmid>
    </source>
</reference>
<evidence type="ECO:0000313" key="6">
    <source>
        <dbReference type="EMBL" id="SOY75728.1"/>
    </source>
</evidence>
<evidence type="ECO:0000313" key="7">
    <source>
        <dbReference type="EMBL" id="SOY77780.1"/>
    </source>
</evidence>
<geneLocation type="plasmid" evidence="10">
    <name>cbm2636p</name>
</geneLocation>
<dbReference type="CDD" id="cd02440">
    <property type="entry name" value="AdoMet_MTases"/>
    <property type="match status" value="1"/>
</dbReference>
<evidence type="ECO:0000256" key="3">
    <source>
        <dbReference type="ARBA" id="ARBA00014643"/>
    </source>
</evidence>
<dbReference type="InterPro" id="IPR020944">
    <property type="entry name" value="NodS"/>
</dbReference>
<dbReference type="Pfam" id="PF05401">
    <property type="entry name" value="NodS"/>
    <property type="match status" value="1"/>
</dbReference>
<dbReference type="EMBL" id="OFSP01000053">
    <property type="protein sequence ID" value="SOY75728.1"/>
    <property type="molecule type" value="Genomic_DNA"/>
</dbReference>
<evidence type="ECO:0000256" key="2">
    <source>
        <dbReference type="ARBA" id="ARBA00009103"/>
    </source>
</evidence>
<geneLocation type="plasmid" evidence="11">
    <name>cbm2586_p</name>
</geneLocation>
<evidence type="ECO:0000256" key="4">
    <source>
        <dbReference type="ARBA" id="ARBA00022458"/>
    </source>
</evidence>
<dbReference type="InterPro" id="IPR008715">
    <property type="entry name" value="SAM-MeTfrase_NodS-like"/>
</dbReference>
<keyword evidence="8" id="KW-0489">Methyltransferase</keyword>
<dbReference type="AlphaFoldDB" id="A0A375CRC9"/>
<sequence>MLSNLELLRRELSTDDPWRLDTNPYEQERHRHMLRLSLAQGRVTNALEVGCAAGTFTEKLLDHCQRLTVIDVVPQAIARTRERLKEPANTTWIVSDVKEFSTHDKFDLIVVAEVLYYLDNLEEMRSTILNLAGMLAPAGQLVFGSSHDDSCRRWGHIAGAETVLAMLREELTEVEHVECKGQLLTEGCSLARFRKSPDESQHTRLPS</sequence>
<proteinExistence type="inferred from homology"/>
<evidence type="ECO:0000256" key="1">
    <source>
        <dbReference type="ARBA" id="ARBA00002707"/>
    </source>
</evidence>
<dbReference type="PIRSF" id="PIRSF009310">
    <property type="entry name" value="NodS"/>
    <property type="match status" value="1"/>
</dbReference>
<keyword evidence="4" id="KW-0536">Nodulation</keyword>
<evidence type="ECO:0000313" key="9">
    <source>
        <dbReference type="EMBL" id="SPD69475.1"/>
    </source>
</evidence>
<evidence type="ECO:0000313" key="10">
    <source>
        <dbReference type="Proteomes" id="UP000254259"/>
    </source>
</evidence>